<dbReference type="SMART" id="SM00579">
    <property type="entry name" value="FBD"/>
    <property type="match status" value="1"/>
</dbReference>
<evidence type="ECO:0000313" key="4">
    <source>
        <dbReference type="Proteomes" id="UP000886885"/>
    </source>
</evidence>
<accession>A0A8X8ACP4</accession>
<dbReference type="InterPro" id="IPR055411">
    <property type="entry name" value="LRR_FXL15/At3g58940/PEG3-like"/>
</dbReference>
<dbReference type="Pfam" id="PF24758">
    <property type="entry name" value="LRR_At5g56370"/>
    <property type="match status" value="1"/>
</dbReference>
<evidence type="ECO:0000313" key="3">
    <source>
        <dbReference type="EMBL" id="KAG6784560.1"/>
    </source>
</evidence>
<keyword evidence="4" id="KW-1185">Reference proteome</keyword>
<dbReference type="Pfam" id="PF08387">
    <property type="entry name" value="FBD"/>
    <property type="match status" value="1"/>
</dbReference>
<dbReference type="CDD" id="cd22160">
    <property type="entry name" value="F-box_AtFBL13-like"/>
    <property type="match status" value="1"/>
</dbReference>
<protein>
    <recommendedName>
        <fullName evidence="2">FBD domain-containing protein</fullName>
    </recommendedName>
</protein>
<feature type="region of interest" description="Disordered" evidence="1">
    <location>
        <begin position="90"/>
        <end position="115"/>
    </location>
</feature>
<dbReference type="PANTHER" id="PTHR31639:SF93">
    <property type="entry name" value="F-BOX_FBD_LRR PROTEIN"/>
    <property type="match status" value="1"/>
</dbReference>
<evidence type="ECO:0000256" key="1">
    <source>
        <dbReference type="SAM" id="MobiDB-lite"/>
    </source>
</evidence>
<name>A0A8X8ACP4_POPTO</name>
<feature type="compositionally biased region" description="Polar residues" evidence="1">
    <location>
        <begin position="98"/>
        <end position="115"/>
    </location>
</feature>
<dbReference type="OrthoDB" id="629734at2759"/>
<reference evidence="3" key="1">
    <citation type="journal article" date="2020" name="bioRxiv">
        <title>Hybrid origin of Populus tomentosa Carr. identified through genome sequencing and phylogenomic analysis.</title>
        <authorList>
            <person name="An X."/>
            <person name="Gao K."/>
            <person name="Chen Z."/>
            <person name="Li J."/>
            <person name="Yang X."/>
            <person name="Yang X."/>
            <person name="Zhou J."/>
            <person name="Guo T."/>
            <person name="Zhao T."/>
            <person name="Huang S."/>
            <person name="Miao D."/>
            <person name="Khan W.U."/>
            <person name="Rao P."/>
            <person name="Ye M."/>
            <person name="Lei B."/>
            <person name="Liao W."/>
            <person name="Wang J."/>
            <person name="Ji L."/>
            <person name="Li Y."/>
            <person name="Guo B."/>
            <person name="Mustafa N.S."/>
            <person name="Li S."/>
            <person name="Yun Q."/>
            <person name="Keller S.R."/>
            <person name="Mao J."/>
            <person name="Zhang R."/>
            <person name="Strauss S.H."/>
        </authorList>
    </citation>
    <scope>NUCLEOTIDE SEQUENCE</scope>
    <source>
        <strain evidence="3">GM15</strain>
        <tissue evidence="3">Leaf</tissue>
    </source>
</reference>
<sequence>MDCGVSASEAPNSSMKIEAGKVSMPSSSKEIWILIGLRWCSLYVTNSKDVGVSVNKTLSSAMSGEIDKLLVMDSQDNGVSINEILNSSSSNEMDSVFKPSSSNENDPVNTDNSINENSLESDQFTIFVSVNKTLKSYTNSGTNEMQREPPKFPCEIDTELDRISSLPGHVLGQILSLLPIRDAVRTSALKRKWRYKWSQIPHIVFDSQGISISSQDQTTTKNKLVNIIDHILLLHNGPIYKFKLSHCDLLGVSDIDRWILHLSRGSTKEFVLEIWKGQQYKLPSCLFSFKNLVYLELFNCLLKPPLAFKGFRNLKNLDLQHVTLAQEVFEKLISSCAMLERLTLINFDGFTHLNINAPNLQFFDVEGVFDDVSFENTFVLALVSIGLYVNVKNDQNVSYGSSSKLLRFFVNLPHVRRLEIQSYFLKYLAIGKVPSKLPKPCIDLNYLSIRLNFNDYEENSAALCLLRSCPNLQEIEIMARPEEQAVAGPVTDFWDDDHWKCLFGQLRLVKIVGISGIRSELDCIKFLLSNSPVLEKMTIKPVSNEGGWELVKQLLNFRRASIQAEVFHLEL</sequence>
<proteinExistence type="predicted"/>
<feature type="domain" description="FBD" evidence="2">
    <location>
        <begin position="500"/>
        <end position="569"/>
    </location>
</feature>
<gene>
    <name evidence="3" type="ORF">POTOM_010257</name>
</gene>
<dbReference type="AlphaFoldDB" id="A0A8X8ACP4"/>
<evidence type="ECO:0000259" key="2">
    <source>
        <dbReference type="SMART" id="SM00579"/>
    </source>
</evidence>
<dbReference type="PANTHER" id="PTHR31639">
    <property type="entry name" value="F-BOX PROTEIN-LIKE"/>
    <property type="match status" value="1"/>
</dbReference>
<dbReference type="InterPro" id="IPR053781">
    <property type="entry name" value="F-box_AtFBL13-like"/>
</dbReference>
<dbReference type="InterPro" id="IPR006566">
    <property type="entry name" value="FBD"/>
</dbReference>
<dbReference type="Proteomes" id="UP000886885">
    <property type="component" value="Chromosome 2D"/>
</dbReference>
<dbReference type="EMBL" id="JAAWWB010000004">
    <property type="protein sequence ID" value="KAG6784560.1"/>
    <property type="molecule type" value="Genomic_DNA"/>
</dbReference>
<comment type="caution">
    <text evidence="3">The sequence shown here is derived from an EMBL/GenBank/DDBJ whole genome shotgun (WGS) entry which is preliminary data.</text>
</comment>
<organism evidence="3 4">
    <name type="scientific">Populus tomentosa</name>
    <name type="common">Chinese white poplar</name>
    <dbReference type="NCBI Taxonomy" id="118781"/>
    <lineage>
        <taxon>Eukaryota</taxon>
        <taxon>Viridiplantae</taxon>
        <taxon>Streptophyta</taxon>
        <taxon>Embryophyta</taxon>
        <taxon>Tracheophyta</taxon>
        <taxon>Spermatophyta</taxon>
        <taxon>Magnoliopsida</taxon>
        <taxon>eudicotyledons</taxon>
        <taxon>Gunneridae</taxon>
        <taxon>Pentapetalae</taxon>
        <taxon>rosids</taxon>
        <taxon>fabids</taxon>
        <taxon>Malpighiales</taxon>
        <taxon>Salicaceae</taxon>
        <taxon>Saliceae</taxon>
        <taxon>Populus</taxon>
    </lineage>
</organism>